<evidence type="ECO:0000313" key="2">
    <source>
        <dbReference type="Proteomes" id="UP000257131"/>
    </source>
</evidence>
<organism evidence="1 2">
    <name type="scientific">Rhodosalinus sediminis</name>
    <dbReference type="NCBI Taxonomy" id="1940533"/>
    <lineage>
        <taxon>Bacteria</taxon>
        <taxon>Pseudomonadati</taxon>
        <taxon>Pseudomonadota</taxon>
        <taxon>Alphaproteobacteria</taxon>
        <taxon>Rhodobacterales</taxon>
        <taxon>Paracoccaceae</taxon>
        <taxon>Rhodosalinus</taxon>
    </lineage>
</organism>
<gene>
    <name evidence="1" type="ORF">DRV84_08635</name>
</gene>
<dbReference type="SUPFAM" id="SSF53448">
    <property type="entry name" value="Nucleotide-diphospho-sugar transferases"/>
    <property type="match status" value="1"/>
</dbReference>
<keyword evidence="2" id="KW-1185">Reference proteome</keyword>
<name>A0A3D9BU23_9RHOB</name>
<reference evidence="1 2" key="1">
    <citation type="journal article" date="2017" name="Int. J. Syst. Evol. Microbiol.">
        <title>Rhodosalinus sediminis gen. nov., sp. nov., isolated from marine saltern.</title>
        <authorList>
            <person name="Guo L.Y."/>
            <person name="Ling S.K."/>
            <person name="Li C.M."/>
            <person name="Chen G.J."/>
            <person name="Du Z.J."/>
        </authorList>
    </citation>
    <scope>NUCLEOTIDE SEQUENCE [LARGE SCALE GENOMIC DNA]</scope>
    <source>
        <strain evidence="1 2">WDN1C137</strain>
    </source>
</reference>
<dbReference type="Proteomes" id="UP000257131">
    <property type="component" value="Unassembled WGS sequence"/>
</dbReference>
<dbReference type="EMBL" id="QOHR01000009">
    <property type="protein sequence ID" value="REC56851.1"/>
    <property type="molecule type" value="Genomic_DNA"/>
</dbReference>
<evidence type="ECO:0008006" key="3">
    <source>
        <dbReference type="Google" id="ProtNLM"/>
    </source>
</evidence>
<dbReference type="InterPro" id="IPR029044">
    <property type="entry name" value="Nucleotide-diphossugar_trans"/>
</dbReference>
<sequence>MRVVALTSIPPRLGHLGPTLASILAQRPAPDRVLLCLPRRYERFPGPVEAPALPDGLEVLWSDADLGPATKAIAPARALAGTEAALVYCDDDWIYGPGWLSALTEGPDAAVRAGACFPVEALRRRATRPPGGETDVAMGFAGVAIRPDMLPPRAADIPPEAWAVDDVWLSGVFAAGGWPIHLRPAARAACTPRDLPGPELQRSRIGGRTRAEANFAAAAAVHRRYGVWPPR</sequence>
<comment type="caution">
    <text evidence="1">The sequence shown here is derived from an EMBL/GenBank/DDBJ whole genome shotgun (WGS) entry which is preliminary data.</text>
</comment>
<protein>
    <recommendedName>
        <fullName evidence="3">Glycosyltransferase family 2 protein</fullName>
    </recommendedName>
</protein>
<accession>A0A3D9BU23</accession>
<dbReference type="AlphaFoldDB" id="A0A3D9BU23"/>
<proteinExistence type="predicted"/>
<dbReference type="RefSeq" id="WP_115979484.1">
    <property type="nucleotide sequence ID" value="NZ_QOHR01000009.1"/>
</dbReference>
<dbReference type="OrthoDB" id="5465469at2"/>
<evidence type="ECO:0000313" key="1">
    <source>
        <dbReference type="EMBL" id="REC56851.1"/>
    </source>
</evidence>